<sequence>MFLDIISKIFIFVAIHAMIIFIIKSHIAVIKTSLKYFDFRFIITYNSIFIIAECFAFFAYSKYILN</sequence>
<organism evidence="2 3">
    <name type="scientific">Campylobacter coli</name>
    <dbReference type="NCBI Taxonomy" id="195"/>
    <lineage>
        <taxon>Bacteria</taxon>
        <taxon>Pseudomonadati</taxon>
        <taxon>Campylobacterota</taxon>
        <taxon>Epsilonproteobacteria</taxon>
        <taxon>Campylobacterales</taxon>
        <taxon>Campylobacteraceae</taxon>
        <taxon>Campylobacter</taxon>
    </lineage>
</organism>
<dbReference type="AlphaFoldDB" id="A0A0Q2MYW0"/>
<comment type="caution">
    <text evidence="2">The sequence shown here is derived from an EMBL/GenBank/DDBJ whole genome shotgun (WGS) entry which is preliminary data.</text>
</comment>
<feature type="transmembrane region" description="Helical" evidence="1">
    <location>
        <begin position="6"/>
        <end position="27"/>
    </location>
</feature>
<dbReference type="Proteomes" id="UP000411403">
    <property type="component" value="Unassembled WGS sequence"/>
</dbReference>
<gene>
    <name evidence="2" type="ORF">DYU70_08545</name>
</gene>
<evidence type="ECO:0000256" key="1">
    <source>
        <dbReference type="SAM" id="Phobius"/>
    </source>
</evidence>
<evidence type="ECO:0000313" key="2">
    <source>
        <dbReference type="EMBL" id="EAL9205193.1"/>
    </source>
</evidence>
<evidence type="ECO:0000313" key="3">
    <source>
        <dbReference type="Proteomes" id="UP000411403"/>
    </source>
</evidence>
<keyword evidence="1" id="KW-0472">Membrane</keyword>
<proteinExistence type="predicted"/>
<dbReference type="EMBL" id="AACSIE010000012">
    <property type="protein sequence ID" value="EAL9205193.1"/>
    <property type="molecule type" value="Genomic_DNA"/>
</dbReference>
<dbReference type="KEGG" id="ccoo:ATE51_06030"/>
<reference evidence="2 3" key="1">
    <citation type="submission" date="2018-08" db="EMBL/GenBank/DDBJ databases">
        <authorList>
            <consortium name="NARMS: The National Antimicrobial Resistance Monitoring System"/>
        </authorList>
    </citation>
    <scope>NUCLEOTIDE SEQUENCE [LARGE SCALE GENOMIC DNA]</scope>
    <source>
        <strain evidence="2 3">CVM N17C171</strain>
    </source>
</reference>
<name>A0A0Q2MYW0_CAMCO</name>
<keyword evidence="1" id="KW-0812">Transmembrane</keyword>
<protein>
    <submittedName>
        <fullName evidence="2">Uncharacterized protein</fullName>
    </submittedName>
</protein>
<feature type="transmembrane region" description="Helical" evidence="1">
    <location>
        <begin position="39"/>
        <end position="60"/>
    </location>
</feature>
<keyword evidence="1" id="KW-1133">Transmembrane helix</keyword>
<accession>A0A0Q2MYW0</accession>